<evidence type="ECO:0000259" key="22">
    <source>
        <dbReference type="PROSITE" id="PS50011"/>
    </source>
</evidence>
<evidence type="ECO:0000256" key="18">
    <source>
        <dbReference type="ARBA" id="ARBA00023273"/>
    </source>
</evidence>
<proteinExistence type="inferred from homology"/>
<gene>
    <name evidence="23" type="ORF">Cfor_12380</name>
</gene>
<dbReference type="Proteomes" id="UP000502823">
    <property type="component" value="Unassembled WGS sequence"/>
</dbReference>
<dbReference type="GO" id="GO:0005929">
    <property type="term" value="C:cilium"/>
    <property type="evidence" value="ECO:0007669"/>
    <property type="project" value="UniProtKB-SubCell"/>
</dbReference>
<comment type="caution">
    <text evidence="23">The sequence shown here is derived from an EMBL/GenBank/DDBJ whole genome shotgun (WGS) entry which is preliminary data.</text>
</comment>
<evidence type="ECO:0000256" key="1">
    <source>
        <dbReference type="ARBA" id="ARBA00001946"/>
    </source>
</evidence>
<protein>
    <recommendedName>
        <fullName evidence="6">non-specific serine/threonine protein kinase</fullName>
        <ecNumber evidence="6">2.7.11.1</ecNumber>
    </recommendedName>
</protein>
<comment type="subcellular location">
    <subcellularLocation>
        <location evidence="3">Cell projection</location>
        <location evidence="3">Cilium</location>
    </subcellularLocation>
    <subcellularLocation>
        <location evidence="4">Cytoplasm</location>
        <location evidence="4">Cytoskeleton</location>
    </subcellularLocation>
    <subcellularLocation>
        <location evidence="2">Nucleus</location>
    </subcellularLocation>
</comment>
<evidence type="ECO:0000256" key="19">
    <source>
        <dbReference type="ARBA" id="ARBA00047899"/>
    </source>
</evidence>
<keyword evidence="7" id="KW-0963">Cytoplasm</keyword>
<dbReference type="GO" id="GO:0004674">
    <property type="term" value="F:protein serine/threonine kinase activity"/>
    <property type="evidence" value="ECO:0007669"/>
    <property type="project" value="UniProtKB-KW"/>
</dbReference>
<dbReference type="FunFam" id="3.30.200.20:FF:000071">
    <property type="entry name" value="serine/threonine-protein kinase MAK isoform X1"/>
    <property type="match status" value="1"/>
</dbReference>
<name>A0A6L2PJ29_COPFO</name>
<keyword evidence="13" id="KW-0418">Kinase</keyword>
<keyword evidence="9" id="KW-0597">Phosphoprotein</keyword>
<dbReference type="SUPFAM" id="SSF56112">
    <property type="entry name" value="Protein kinase-like (PK-like)"/>
    <property type="match status" value="1"/>
</dbReference>
<comment type="cofactor">
    <cofactor evidence="1">
        <name>Mg(2+)</name>
        <dbReference type="ChEBI" id="CHEBI:18420"/>
    </cofactor>
</comment>
<evidence type="ECO:0000256" key="11">
    <source>
        <dbReference type="ARBA" id="ARBA00022723"/>
    </source>
</evidence>
<dbReference type="PROSITE" id="PS00107">
    <property type="entry name" value="PROTEIN_KINASE_ATP"/>
    <property type="match status" value="1"/>
</dbReference>
<evidence type="ECO:0000256" key="13">
    <source>
        <dbReference type="ARBA" id="ARBA00022777"/>
    </source>
</evidence>
<dbReference type="Pfam" id="PF00069">
    <property type="entry name" value="Pkinase"/>
    <property type="match status" value="1"/>
</dbReference>
<dbReference type="OrthoDB" id="2158884at2759"/>
<dbReference type="InterPro" id="IPR050117">
    <property type="entry name" value="MAPK"/>
</dbReference>
<keyword evidence="17" id="KW-0539">Nucleus</keyword>
<dbReference type="InterPro" id="IPR008271">
    <property type="entry name" value="Ser/Thr_kinase_AS"/>
</dbReference>
<evidence type="ECO:0000256" key="5">
    <source>
        <dbReference type="ARBA" id="ARBA00006485"/>
    </source>
</evidence>
<dbReference type="InterPro" id="IPR011009">
    <property type="entry name" value="Kinase-like_dom_sf"/>
</dbReference>
<feature type="domain" description="Protein kinase" evidence="22">
    <location>
        <begin position="4"/>
        <end position="284"/>
    </location>
</feature>
<evidence type="ECO:0000256" key="2">
    <source>
        <dbReference type="ARBA" id="ARBA00004123"/>
    </source>
</evidence>
<evidence type="ECO:0000256" key="17">
    <source>
        <dbReference type="ARBA" id="ARBA00023242"/>
    </source>
</evidence>
<evidence type="ECO:0000256" key="6">
    <source>
        <dbReference type="ARBA" id="ARBA00012513"/>
    </source>
</evidence>
<keyword evidence="15" id="KW-0460">Magnesium</keyword>
<dbReference type="FunFam" id="1.10.510.10:FF:000104">
    <property type="entry name" value="serine/threonine-protein kinase MAK isoform X1"/>
    <property type="match status" value="1"/>
</dbReference>
<evidence type="ECO:0000256" key="16">
    <source>
        <dbReference type="ARBA" id="ARBA00023212"/>
    </source>
</evidence>
<keyword evidence="16" id="KW-0206">Cytoskeleton</keyword>
<evidence type="ECO:0000256" key="3">
    <source>
        <dbReference type="ARBA" id="ARBA00004138"/>
    </source>
</evidence>
<evidence type="ECO:0000256" key="20">
    <source>
        <dbReference type="ARBA" id="ARBA00048679"/>
    </source>
</evidence>
<dbReference type="PROSITE" id="PS00108">
    <property type="entry name" value="PROTEIN_KINASE_ST"/>
    <property type="match status" value="1"/>
</dbReference>
<keyword evidence="14 21" id="KW-0067">ATP-binding</keyword>
<dbReference type="GO" id="GO:0005524">
    <property type="term" value="F:ATP binding"/>
    <property type="evidence" value="ECO:0007669"/>
    <property type="project" value="UniProtKB-UniRule"/>
</dbReference>
<keyword evidence="11" id="KW-0479">Metal-binding</keyword>
<evidence type="ECO:0000256" key="12">
    <source>
        <dbReference type="ARBA" id="ARBA00022741"/>
    </source>
</evidence>
<dbReference type="Gene3D" id="1.10.510.10">
    <property type="entry name" value="Transferase(Phosphotransferase) domain 1"/>
    <property type="match status" value="1"/>
</dbReference>
<dbReference type="GO" id="GO:0005634">
    <property type="term" value="C:nucleus"/>
    <property type="evidence" value="ECO:0007669"/>
    <property type="project" value="UniProtKB-SubCell"/>
</dbReference>
<keyword evidence="8" id="KW-0723">Serine/threonine-protein kinase</keyword>
<reference evidence="24" key="1">
    <citation type="submission" date="2020-01" db="EMBL/GenBank/DDBJ databases">
        <title>Draft genome sequence of the Termite Coptotermes fromosanus.</title>
        <authorList>
            <person name="Itakura S."/>
            <person name="Yosikawa Y."/>
            <person name="Umezawa K."/>
        </authorList>
    </citation>
    <scope>NUCLEOTIDE SEQUENCE [LARGE SCALE GENOMIC DNA]</scope>
</reference>
<dbReference type="EC" id="2.7.11.1" evidence="6"/>
<dbReference type="PANTHER" id="PTHR24055">
    <property type="entry name" value="MITOGEN-ACTIVATED PROTEIN KINASE"/>
    <property type="match status" value="1"/>
</dbReference>
<keyword evidence="24" id="KW-1185">Reference proteome</keyword>
<evidence type="ECO:0000256" key="14">
    <source>
        <dbReference type="ARBA" id="ARBA00022840"/>
    </source>
</evidence>
<evidence type="ECO:0000256" key="8">
    <source>
        <dbReference type="ARBA" id="ARBA00022527"/>
    </source>
</evidence>
<dbReference type="SMART" id="SM00220">
    <property type="entry name" value="S_TKc"/>
    <property type="match status" value="1"/>
</dbReference>
<comment type="catalytic activity">
    <reaction evidence="20">
        <text>L-seryl-[protein] + ATP = O-phospho-L-seryl-[protein] + ADP + H(+)</text>
        <dbReference type="Rhea" id="RHEA:17989"/>
        <dbReference type="Rhea" id="RHEA-COMP:9863"/>
        <dbReference type="Rhea" id="RHEA-COMP:11604"/>
        <dbReference type="ChEBI" id="CHEBI:15378"/>
        <dbReference type="ChEBI" id="CHEBI:29999"/>
        <dbReference type="ChEBI" id="CHEBI:30616"/>
        <dbReference type="ChEBI" id="CHEBI:83421"/>
        <dbReference type="ChEBI" id="CHEBI:456216"/>
        <dbReference type="EC" id="2.7.11.1"/>
    </reaction>
</comment>
<keyword evidence="18" id="KW-0966">Cell projection</keyword>
<keyword evidence="10" id="KW-0808">Transferase</keyword>
<keyword evidence="12 21" id="KW-0547">Nucleotide-binding</keyword>
<dbReference type="PROSITE" id="PS50011">
    <property type="entry name" value="PROTEIN_KINASE_DOM"/>
    <property type="match status" value="1"/>
</dbReference>
<dbReference type="Gene3D" id="3.30.200.20">
    <property type="entry name" value="Phosphorylase Kinase, domain 1"/>
    <property type="match status" value="1"/>
</dbReference>
<evidence type="ECO:0000256" key="4">
    <source>
        <dbReference type="ARBA" id="ARBA00004245"/>
    </source>
</evidence>
<evidence type="ECO:0000256" key="9">
    <source>
        <dbReference type="ARBA" id="ARBA00022553"/>
    </source>
</evidence>
<dbReference type="GO" id="GO:0046872">
    <property type="term" value="F:metal ion binding"/>
    <property type="evidence" value="ECO:0007669"/>
    <property type="project" value="UniProtKB-KW"/>
</dbReference>
<dbReference type="EMBL" id="BLKM01000376">
    <property type="protein sequence ID" value="GFG32553.1"/>
    <property type="molecule type" value="Genomic_DNA"/>
</dbReference>
<dbReference type="InterPro" id="IPR000719">
    <property type="entry name" value="Prot_kinase_dom"/>
</dbReference>
<dbReference type="CDD" id="cd07830">
    <property type="entry name" value="STKc_MAK_like"/>
    <property type="match status" value="1"/>
</dbReference>
<dbReference type="GO" id="GO:0005856">
    <property type="term" value="C:cytoskeleton"/>
    <property type="evidence" value="ECO:0007669"/>
    <property type="project" value="UniProtKB-SubCell"/>
</dbReference>
<evidence type="ECO:0000256" key="10">
    <source>
        <dbReference type="ARBA" id="ARBA00022679"/>
    </source>
</evidence>
<feature type="binding site" evidence="21">
    <location>
        <position position="33"/>
    </location>
    <ligand>
        <name>ATP</name>
        <dbReference type="ChEBI" id="CHEBI:30616"/>
    </ligand>
</feature>
<dbReference type="AlphaFoldDB" id="A0A6L2PJ29"/>
<organism evidence="23 24">
    <name type="scientific">Coptotermes formosanus</name>
    <name type="common">Formosan subterranean termite</name>
    <dbReference type="NCBI Taxonomy" id="36987"/>
    <lineage>
        <taxon>Eukaryota</taxon>
        <taxon>Metazoa</taxon>
        <taxon>Ecdysozoa</taxon>
        <taxon>Arthropoda</taxon>
        <taxon>Hexapoda</taxon>
        <taxon>Insecta</taxon>
        <taxon>Pterygota</taxon>
        <taxon>Neoptera</taxon>
        <taxon>Polyneoptera</taxon>
        <taxon>Dictyoptera</taxon>
        <taxon>Blattodea</taxon>
        <taxon>Blattoidea</taxon>
        <taxon>Termitoidae</taxon>
        <taxon>Rhinotermitidae</taxon>
        <taxon>Coptotermes</taxon>
    </lineage>
</organism>
<evidence type="ECO:0000256" key="21">
    <source>
        <dbReference type="PROSITE-ProRule" id="PRU10141"/>
    </source>
</evidence>
<evidence type="ECO:0000313" key="23">
    <source>
        <dbReference type="EMBL" id="GFG32553.1"/>
    </source>
</evidence>
<dbReference type="InParanoid" id="A0A6L2PJ29"/>
<evidence type="ECO:0000256" key="7">
    <source>
        <dbReference type="ARBA" id="ARBA00022490"/>
    </source>
</evidence>
<comment type="similarity">
    <text evidence="5">Belongs to the protein kinase superfamily. CMGC Ser/Thr protein kinase family. CDC2/CDKX subfamily.</text>
</comment>
<evidence type="ECO:0000256" key="15">
    <source>
        <dbReference type="ARBA" id="ARBA00022842"/>
    </source>
</evidence>
<sequence length="636" mass="71635">MNRYITLNQLGDGTYGSVVLGQRVDTGEKVAIKRMKRKYYSWDEAMNLREVKSLKKLSHANVVKLKEVIRENDTLYFVFEYMKENLYQLIKDREKYFPEPVIRNMIYQVLQGLAFMHRHGFFHRDMKPENLLCMGPELIKIADFGLAREIRSRPPYTDYVSTRWYRAPEVLLHSTTYSSPIDIWAVGCIMAELYTFRPLFPGNSEIDEIFKICSVLGTPDKRDWPDGYQLASAMNFKFPQFSPTPLSTVIPNASKDGILLIENMLNWNPSKRPTAQQALRYPYFQVGQKLGSMIQQQEALSRTKSNATLSQSLGHQHQPSTLVYTFSQQDNITGRTNKSNAAVSQNLGYTQNPSVTFSYKQPDSVTSGRNKGNGIISQPQSIIRRQQSVLSYGQKKDIQLSNKWDDGDDEDFADILGGKILPPEPLSKGVKDRMYKENRPAWHASYQHQPSAQSQQARRKMSAKQHYLTVARYVAGQSTNINHGREDGAVHPSVNEHILSTRDYSPSLWSRQGNYGGGVDTGGSMSAKQHYLTSSRYIAGQSTKLPLRNSNVNTVTYGTVNVGCQGTRNVRINCVDCGTDYRFQILSVLTLLGVSGSAVKSPHVSMPLQSNKLLAESAIASKHSGGVHGRTDWAAK</sequence>
<evidence type="ECO:0000313" key="24">
    <source>
        <dbReference type="Proteomes" id="UP000502823"/>
    </source>
</evidence>
<dbReference type="InterPro" id="IPR017441">
    <property type="entry name" value="Protein_kinase_ATP_BS"/>
</dbReference>
<comment type="catalytic activity">
    <reaction evidence="19">
        <text>L-threonyl-[protein] + ATP = O-phospho-L-threonyl-[protein] + ADP + H(+)</text>
        <dbReference type="Rhea" id="RHEA:46608"/>
        <dbReference type="Rhea" id="RHEA-COMP:11060"/>
        <dbReference type="Rhea" id="RHEA-COMP:11605"/>
        <dbReference type="ChEBI" id="CHEBI:15378"/>
        <dbReference type="ChEBI" id="CHEBI:30013"/>
        <dbReference type="ChEBI" id="CHEBI:30616"/>
        <dbReference type="ChEBI" id="CHEBI:61977"/>
        <dbReference type="ChEBI" id="CHEBI:456216"/>
        <dbReference type="EC" id="2.7.11.1"/>
    </reaction>
</comment>
<accession>A0A6L2PJ29</accession>